<dbReference type="SUPFAM" id="SSF48179">
    <property type="entry name" value="6-phosphogluconate dehydrogenase C-terminal domain-like"/>
    <property type="match status" value="1"/>
</dbReference>
<feature type="transmembrane region" description="Helical" evidence="5">
    <location>
        <begin position="6"/>
        <end position="23"/>
    </location>
</feature>
<evidence type="ECO:0000259" key="7">
    <source>
        <dbReference type="Pfam" id="PF08546"/>
    </source>
</evidence>
<reference evidence="8 9" key="1">
    <citation type="submission" date="2020-07" db="EMBL/GenBank/DDBJ databases">
        <title>Fungal Genomes of the International Space Station.</title>
        <authorList>
            <person name="Seuylemezian A."/>
            <person name="Singh N.K."/>
            <person name="Wood J."/>
            <person name="Venkateswaran K."/>
        </authorList>
    </citation>
    <scope>NUCLEOTIDE SEQUENCE [LARGE SCALE GENOMIC DNA]</scope>
    <source>
        <strain evidence="8 9">PL-B2</strain>
    </source>
</reference>
<evidence type="ECO:0000313" key="8">
    <source>
        <dbReference type="EMBL" id="MBY0097878.1"/>
    </source>
</evidence>
<comment type="pathway">
    <text evidence="4">Cofactor biosynthesis; (R)-pantothenate biosynthesis; (R)-pantoate from 3-methyl-2-oxobutanoate: step 2/2.</text>
</comment>
<comment type="similarity">
    <text evidence="1 4">Belongs to the ketopantoate reductase family.</text>
</comment>
<sequence length="306" mass="34313">MKINTVSIVGLGALGILFGHHLSKRMPKGSLRIVADKERVEKYCTQQVYCNGERCDFHFTTPEESVEPADLVLFTVKNEGLKNAIHAVRNHIDKNTILLSALNGITSEAVIGEAYGMEKTLYCVAQGMDAVKVKNELTYENMGMLCFGERNGEVDSEKVRAVATFFDEMNVPYEVVPDMYKKLWSKFMLNVGVNQTVAVHESNYGEIQKPGPARDMMIGAMREVMLLSEKEGIPLTEEDINYWLIVLSKLSPEGKPSMAQDVEAKRYSEVELFSGTVLELGEKHGVSTPINRELYERIKAKESSYN</sequence>
<dbReference type="EC" id="1.1.1.169" evidence="4"/>
<dbReference type="Proteomes" id="UP000769780">
    <property type="component" value="Unassembled WGS sequence"/>
</dbReference>
<comment type="catalytic activity">
    <reaction evidence="4">
        <text>(R)-pantoate + NADP(+) = 2-dehydropantoate + NADPH + H(+)</text>
        <dbReference type="Rhea" id="RHEA:16233"/>
        <dbReference type="ChEBI" id="CHEBI:11561"/>
        <dbReference type="ChEBI" id="CHEBI:15378"/>
        <dbReference type="ChEBI" id="CHEBI:15980"/>
        <dbReference type="ChEBI" id="CHEBI:57783"/>
        <dbReference type="ChEBI" id="CHEBI:58349"/>
        <dbReference type="EC" id="1.1.1.169"/>
    </reaction>
</comment>
<protein>
    <recommendedName>
        <fullName evidence="4">2-dehydropantoate 2-reductase</fullName>
        <ecNumber evidence="4">1.1.1.169</ecNumber>
    </recommendedName>
    <alternativeName>
        <fullName evidence="4">Ketopantoate reductase</fullName>
    </alternativeName>
</protein>
<dbReference type="InterPro" id="IPR051402">
    <property type="entry name" value="KPR-Related"/>
</dbReference>
<dbReference type="InterPro" id="IPR008927">
    <property type="entry name" value="6-PGluconate_DH-like_C_sf"/>
</dbReference>
<evidence type="ECO:0000256" key="5">
    <source>
        <dbReference type="SAM" id="Phobius"/>
    </source>
</evidence>
<keyword evidence="3 4" id="KW-0560">Oxidoreductase</keyword>
<keyword evidence="5" id="KW-0472">Membrane</keyword>
<evidence type="ECO:0000256" key="2">
    <source>
        <dbReference type="ARBA" id="ARBA00022857"/>
    </source>
</evidence>
<evidence type="ECO:0000313" key="9">
    <source>
        <dbReference type="Proteomes" id="UP000769780"/>
    </source>
</evidence>
<proteinExistence type="inferred from homology"/>
<dbReference type="RefSeq" id="WP_221874101.1">
    <property type="nucleotide sequence ID" value="NZ_JACWFH010000016.1"/>
</dbReference>
<dbReference type="PANTHER" id="PTHR21708">
    <property type="entry name" value="PROBABLE 2-DEHYDROPANTOATE 2-REDUCTASE"/>
    <property type="match status" value="1"/>
</dbReference>
<dbReference type="NCBIfam" id="TIGR00745">
    <property type="entry name" value="apbA_panE"/>
    <property type="match status" value="1"/>
</dbReference>
<accession>A0ABS7K6I6</accession>
<dbReference type="PANTHER" id="PTHR21708:SF26">
    <property type="entry name" value="2-DEHYDROPANTOATE 2-REDUCTASE"/>
    <property type="match status" value="1"/>
</dbReference>
<dbReference type="SUPFAM" id="SSF51735">
    <property type="entry name" value="NAD(P)-binding Rossmann-fold domains"/>
    <property type="match status" value="1"/>
</dbReference>
<dbReference type="EMBL" id="JACWFH010000016">
    <property type="protein sequence ID" value="MBY0097878.1"/>
    <property type="molecule type" value="Genomic_DNA"/>
</dbReference>
<organism evidence="8 9">
    <name type="scientific">Mesobacillus maritimus</name>
    <dbReference type="NCBI Taxonomy" id="1643336"/>
    <lineage>
        <taxon>Bacteria</taxon>
        <taxon>Bacillati</taxon>
        <taxon>Bacillota</taxon>
        <taxon>Bacilli</taxon>
        <taxon>Bacillales</taxon>
        <taxon>Bacillaceae</taxon>
        <taxon>Mesobacillus</taxon>
    </lineage>
</organism>
<evidence type="ECO:0000259" key="6">
    <source>
        <dbReference type="Pfam" id="PF02558"/>
    </source>
</evidence>
<keyword evidence="5" id="KW-0812">Transmembrane</keyword>
<dbReference type="Gene3D" id="3.40.50.720">
    <property type="entry name" value="NAD(P)-binding Rossmann-like Domain"/>
    <property type="match status" value="1"/>
</dbReference>
<name>A0ABS7K6I6_9BACI</name>
<dbReference type="InterPro" id="IPR013328">
    <property type="entry name" value="6PGD_dom2"/>
</dbReference>
<comment type="function">
    <text evidence="4">Catalyzes the NADPH-dependent reduction of ketopantoate into pantoic acid.</text>
</comment>
<keyword evidence="9" id="KW-1185">Reference proteome</keyword>
<keyword evidence="2 4" id="KW-0521">NADP</keyword>
<dbReference type="Gene3D" id="1.10.1040.10">
    <property type="entry name" value="N-(1-d-carboxylethyl)-l-norvaline Dehydrogenase, domain 2"/>
    <property type="match status" value="1"/>
</dbReference>
<dbReference type="Pfam" id="PF02558">
    <property type="entry name" value="ApbA"/>
    <property type="match status" value="1"/>
</dbReference>
<feature type="domain" description="Ketopantoate reductase C-terminal" evidence="7">
    <location>
        <begin position="179"/>
        <end position="302"/>
    </location>
</feature>
<evidence type="ECO:0000256" key="3">
    <source>
        <dbReference type="ARBA" id="ARBA00023002"/>
    </source>
</evidence>
<dbReference type="InterPro" id="IPR013332">
    <property type="entry name" value="KPR_N"/>
</dbReference>
<dbReference type="InterPro" id="IPR036291">
    <property type="entry name" value="NAD(P)-bd_dom_sf"/>
</dbReference>
<dbReference type="InterPro" id="IPR013752">
    <property type="entry name" value="KPA_reductase"/>
</dbReference>
<dbReference type="Pfam" id="PF08546">
    <property type="entry name" value="ApbA_C"/>
    <property type="match status" value="1"/>
</dbReference>
<keyword evidence="4" id="KW-0566">Pantothenate biosynthesis</keyword>
<comment type="caution">
    <text evidence="8">The sequence shown here is derived from an EMBL/GenBank/DDBJ whole genome shotgun (WGS) entry which is preliminary data.</text>
</comment>
<gene>
    <name evidence="8" type="ORF">H0185_13820</name>
</gene>
<keyword evidence="5" id="KW-1133">Transmembrane helix</keyword>
<dbReference type="InterPro" id="IPR003710">
    <property type="entry name" value="ApbA"/>
</dbReference>
<evidence type="ECO:0000256" key="4">
    <source>
        <dbReference type="RuleBase" id="RU362068"/>
    </source>
</evidence>
<evidence type="ECO:0000256" key="1">
    <source>
        <dbReference type="ARBA" id="ARBA00007870"/>
    </source>
</evidence>
<feature type="domain" description="Ketopantoate reductase N-terminal" evidence="6">
    <location>
        <begin position="7"/>
        <end position="126"/>
    </location>
</feature>